<organism evidence="1 2">
    <name type="scientific">Streptomyces radiopugnans</name>
    <dbReference type="NCBI Taxonomy" id="403935"/>
    <lineage>
        <taxon>Bacteria</taxon>
        <taxon>Bacillati</taxon>
        <taxon>Actinomycetota</taxon>
        <taxon>Actinomycetes</taxon>
        <taxon>Kitasatosporales</taxon>
        <taxon>Streptomycetaceae</taxon>
        <taxon>Streptomyces</taxon>
    </lineage>
</organism>
<proteinExistence type="predicted"/>
<dbReference type="AlphaFoldDB" id="A0A1H9JDJ5"/>
<sequence length="92" mass="9986">MRLNGAAGIHLQPLDPRQAAVCLHRDAGGDHTTAGRWAAVIAQMGTDTPVGQALSTPLGLFLARTTYNPRLRAPQGGFRFRNRVEIITRLRA</sequence>
<evidence type="ECO:0000313" key="2">
    <source>
        <dbReference type="Proteomes" id="UP000199055"/>
    </source>
</evidence>
<evidence type="ECO:0000313" key="1">
    <source>
        <dbReference type="EMBL" id="SEQ84984.1"/>
    </source>
</evidence>
<protein>
    <submittedName>
        <fullName evidence="1">Uncharacterized protein</fullName>
    </submittedName>
</protein>
<dbReference type="STRING" id="403935.SAMN05216481_11751"/>
<keyword evidence="2" id="KW-1185">Reference proteome</keyword>
<accession>A0A1H9JDJ5</accession>
<reference evidence="1 2" key="1">
    <citation type="submission" date="2016-10" db="EMBL/GenBank/DDBJ databases">
        <authorList>
            <person name="de Groot N.N."/>
        </authorList>
    </citation>
    <scope>NUCLEOTIDE SEQUENCE [LARGE SCALE GENOMIC DNA]</scope>
    <source>
        <strain evidence="1 2">CGMCC 4.3519</strain>
    </source>
</reference>
<dbReference type="RefSeq" id="WP_245770290.1">
    <property type="nucleotide sequence ID" value="NZ_FOET01000017.1"/>
</dbReference>
<name>A0A1H9JDJ5_9ACTN</name>
<dbReference type="EMBL" id="FOET01000017">
    <property type="protein sequence ID" value="SEQ84984.1"/>
    <property type="molecule type" value="Genomic_DNA"/>
</dbReference>
<gene>
    <name evidence="1" type="ORF">SAMN05216481_11751</name>
</gene>
<dbReference type="Proteomes" id="UP000199055">
    <property type="component" value="Unassembled WGS sequence"/>
</dbReference>